<dbReference type="EMBL" id="ML994725">
    <property type="protein sequence ID" value="KAF2175762.1"/>
    <property type="molecule type" value="Genomic_DNA"/>
</dbReference>
<dbReference type="SUPFAM" id="SSF52799">
    <property type="entry name" value="(Phosphotyrosine protein) phosphatases II"/>
    <property type="match status" value="2"/>
</dbReference>
<keyword evidence="1" id="KW-1133">Transmembrane helix</keyword>
<keyword evidence="4" id="KW-1185">Reference proteome</keyword>
<keyword evidence="1" id="KW-0812">Transmembrane</keyword>
<dbReference type="InterPro" id="IPR029021">
    <property type="entry name" value="Prot-tyrosine_phosphatase-like"/>
</dbReference>
<dbReference type="InterPro" id="IPR000387">
    <property type="entry name" value="Tyr_Pase_dom"/>
</dbReference>
<evidence type="ECO:0000313" key="3">
    <source>
        <dbReference type="EMBL" id="KAF2175762.1"/>
    </source>
</evidence>
<dbReference type="InterPro" id="IPR016130">
    <property type="entry name" value="Tyr_Pase_AS"/>
</dbReference>
<organism evidence="3 4">
    <name type="scientific">Zopfia rhizophila CBS 207.26</name>
    <dbReference type="NCBI Taxonomy" id="1314779"/>
    <lineage>
        <taxon>Eukaryota</taxon>
        <taxon>Fungi</taxon>
        <taxon>Dikarya</taxon>
        <taxon>Ascomycota</taxon>
        <taxon>Pezizomycotina</taxon>
        <taxon>Dothideomycetes</taxon>
        <taxon>Dothideomycetes incertae sedis</taxon>
        <taxon>Zopfiaceae</taxon>
        <taxon>Zopfia</taxon>
    </lineage>
</organism>
<dbReference type="Proteomes" id="UP000800200">
    <property type="component" value="Unassembled WGS sequence"/>
</dbReference>
<reference evidence="3" key="1">
    <citation type="journal article" date="2020" name="Stud. Mycol.">
        <title>101 Dothideomycetes genomes: a test case for predicting lifestyles and emergence of pathogens.</title>
        <authorList>
            <person name="Haridas S."/>
            <person name="Albert R."/>
            <person name="Binder M."/>
            <person name="Bloem J."/>
            <person name="Labutti K."/>
            <person name="Salamov A."/>
            <person name="Andreopoulos B."/>
            <person name="Baker S."/>
            <person name="Barry K."/>
            <person name="Bills G."/>
            <person name="Bluhm B."/>
            <person name="Cannon C."/>
            <person name="Castanera R."/>
            <person name="Culley D."/>
            <person name="Daum C."/>
            <person name="Ezra D."/>
            <person name="Gonzalez J."/>
            <person name="Henrissat B."/>
            <person name="Kuo A."/>
            <person name="Liang C."/>
            <person name="Lipzen A."/>
            <person name="Lutzoni F."/>
            <person name="Magnuson J."/>
            <person name="Mondo S."/>
            <person name="Nolan M."/>
            <person name="Ohm R."/>
            <person name="Pangilinan J."/>
            <person name="Park H.-J."/>
            <person name="Ramirez L."/>
            <person name="Alfaro M."/>
            <person name="Sun H."/>
            <person name="Tritt A."/>
            <person name="Yoshinaga Y."/>
            <person name="Zwiers L.-H."/>
            <person name="Turgeon B."/>
            <person name="Goodwin S."/>
            <person name="Spatafora J."/>
            <person name="Crous P."/>
            <person name="Grigoriev I."/>
        </authorList>
    </citation>
    <scope>NUCLEOTIDE SEQUENCE</scope>
    <source>
        <strain evidence="3">CBS 207.26</strain>
    </source>
</reference>
<dbReference type="InterPro" id="IPR026893">
    <property type="entry name" value="Tyr/Ser_Pase_IphP-type"/>
</dbReference>
<dbReference type="OrthoDB" id="449382at2759"/>
<dbReference type="PROSITE" id="PS00383">
    <property type="entry name" value="TYR_PHOSPHATASE_1"/>
    <property type="match status" value="1"/>
</dbReference>
<feature type="domain" description="Tyrosine specific protein phosphatases" evidence="2">
    <location>
        <begin position="160"/>
        <end position="232"/>
    </location>
</feature>
<sequence length="356" mass="39178">MSTSKTITLPSPPFFSIPNISNLRDTALFPGGLRTSSGQKIRPGILFRSAEVSKLDRDGWAAIKSIGIGCVFDLRSKPEVGKGWGGVTGEGKAKEGDVRPGWIQMMEKEGVQRIWCPVFEETDYSPERLAERYLKYMDESVEGFVQAYHDILTHAGSAFRSILLYLASLPPPSTSLPNPKPLGALIHCTAGKDRTGIFFGLLFFFLGVAPSLIASEYQLTELGLLHTRDELVARLMQSPGFRKYMLSQLQGMKFSTAELADLIAKKGAHLGGDEEEGGEEPEIAMEVLEKGRAAALRMVGAKKESMERALGMIEREWGSAENYIRSVCGLGDSEIEALRRNLVVDDEGDEEVRRES</sequence>
<evidence type="ECO:0000259" key="2">
    <source>
        <dbReference type="PROSITE" id="PS50056"/>
    </source>
</evidence>
<dbReference type="Pfam" id="PF13350">
    <property type="entry name" value="Y_phosphatase3"/>
    <property type="match status" value="1"/>
</dbReference>
<feature type="transmembrane region" description="Helical" evidence="1">
    <location>
        <begin position="196"/>
        <end position="214"/>
    </location>
</feature>
<keyword evidence="1" id="KW-0472">Membrane</keyword>
<protein>
    <recommendedName>
        <fullName evidence="2">Tyrosine specific protein phosphatases domain-containing protein</fullName>
    </recommendedName>
</protein>
<dbReference type="Gene3D" id="3.90.190.10">
    <property type="entry name" value="Protein tyrosine phosphatase superfamily"/>
    <property type="match status" value="1"/>
</dbReference>
<dbReference type="PANTHER" id="PTHR31126:SF1">
    <property type="entry name" value="TYROSINE SPECIFIC PROTEIN PHOSPHATASES DOMAIN-CONTAINING PROTEIN"/>
    <property type="match status" value="1"/>
</dbReference>
<dbReference type="GO" id="GO:0004721">
    <property type="term" value="F:phosphoprotein phosphatase activity"/>
    <property type="evidence" value="ECO:0007669"/>
    <property type="project" value="InterPro"/>
</dbReference>
<evidence type="ECO:0000313" key="4">
    <source>
        <dbReference type="Proteomes" id="UP000800200"/>
    </source>
</evidence>
<name>A0A6A6DBR4_9PEZI</name>
<proteinExistence type="predicted"/>
<dbReference type="PANTHER" id="PTHR31126">
    <property type="entry name" value="TYROSINE-PROTEIN PHOSPHATASE"/>
    <property type="match status" value="1"/>
</dbReference>
<dbReference type="AlphaFoldDB" id="A0A6A6DBR4"/>
<dbReference type="PROSITE" id="PS50056">
    <property type="entry name" value="TYR_PHOSPHATASE_2"/>
    <property type="match status" value="1"/>
</dbReference>
<evidence type="ECO:0000256" key="1">
    <source>
        <dbReference type="SAM" id="Phobius"/>
    </source>
</evidence>
<gene>
    <name evidence="3" type="ORF">K469DRAFT_683440</name>
</gene>
<accession>A0A6A6DBR4</accession>